<dbReference type="EMBL" id="CCKQ01014858">
    <property type="protein sequence ID" value="CDW86654.1"/>
    <property type="molecule type" value="Genomic_DNA"/>
</dbReference>
<keyword evidence="3" id="KW-1185">Reference proteome</keyword>
<proteinExistence type="predicted"/>
<protein>
    <submittedName>
        <fullName evidence="2">Uncharacterized protein</fullName>
    </submittedName>
</protein>
<dbReference type="Proteomes" id="UP000039865">
    <property type="component" value="Unassembled WGS sequence"/>
</dbReference>
<organism evidence="2 3">
    <name type="scientific">Stylonychia lemnae</name>
    <name type="common">Ciliate</name>
    <dbReference type="NCBI Taxonomy" id="5949"/>
    <lineage>
        <taxon>Eukaryota</taxon>
        <taxon>Sar</taxon>
        <taxon>Alveolata</taxon>
        <taxon>Ciliophora</taxon>
        <taxon>Intramacronucleata</taxon>
        <taxon>Spirotrichea</taxon>
        <taxon>Stichotrichia</taxon>
        <taxon>Sporadotrichida</taxon>
        <taxon>Oxytrichidae</taxon>
        <taxon>Stylonychinae</taxon>
        <taxon>Stylonychia</taxon>
    </lineage>
</organism>
<name>A0A078AWW0_STYLE</name>
<evidence type="ECO:0000313" key="2">
    <source>
        <dbReference type="EMBL" id="CDW86654.1"/>
    </source>
</evidence>
<gene>
    <name evidence="2" type="primary">Contig3934.g4207</name>
    <name evidence="2" type="ORF">STYLEM_15752</name>
</gene>
<feature type="compositionally biased region" description="Acidic residues" evidence="1">
    <location>
        <begin position="97"/>
        <end position="112"/>
    </location>
</feature>
<sequence>MLSNHNLIDKIKALFKFKISIIKKNISGQLHILQKNKITKPRNKSELKKLHSHNPYPIKQPANLYSDSDNSESDQSADDYFGSQQSQNQLNLYNNESDQEEDEEAEEDDHSEQEDHYQNGDQYSQSDDENDNSYYGGGNYDSSNDDSY</sequence>
<dbReference type="AlphaFoldDB" id="A0A078AWW0"/>
<feature type="compositionally biased region" description="Low complexity" evidence="1">
    <location>
        <begin position="83"/>
        <end position="96"/>
    </location>
</feature>
<reference evidence="2 3" key="1">
    <citation type="submission" date="2014-06" db="EMBL/GenBank/DDBJ databases">
        <authorList>
            <person name="Swart Estienne"/>
        </authorList>
    </citation>
    <scope>NUCLEOTIDE SEQUENCE [LARGE SCALE GENOMIC DNA]</scope>
    <source>
        <strain evidence="2 3">130c</strain>
    </source>
</reference>
<feature type="region of interest" description="Disordered" evidence="1">
    <location>
        <begin position="41"/>
        <end position="148"/>
    </location>
</feature>
<evidence type="ECO:0000256" key="1">
    <source>
        <dbReference type="SAM" id="MobiDB-lite"/>
    </source>
</evidence>
<accession>A0A078AWW0</accession>
<evidence type="ECO:0000313" key="3">
    <source>
        <dbReference type="Proteomes" id="UP000039865"/>
    </source>
</evidence>
<dbReference type="InParanoid" id="A0A078AWW0"/>